<keyword evidence="1" id="KW-0812">Transmembrane</keyword>
<evidence type="ECO:0000313" key="3">
    <source>
        <dbReference type="Proteomes" id="UP000887563"/>
    </source>
</evidence>
<keyword evidence="3" id="KW-1185">Reference proteome</keyword>
<name>A0A914MXU0_MELIC</name>
<accession>A0A914MXU0</accession>
<evidence type="ECO:0000313" key="4">
    <source>
        <dbReference type="WBParaSite" id="Minc3s03067g32641"/>
    </source>
</evidence>
<keyword evidence="2" id="KW-0732">Signal</keyword>
<evidence type="ECO:0000256" key="2">
    <source>
        <dbReference type="SAM" id="SignalP"/>
    </source>
</evidence>
<feature type="transmembrane region" description="Helical" evidence="1">
    <location>
        <begin position="68"/>
        <end position="91"/>
    </location>
</feature>
<feature type="chain" id="PRO_5036881345" evidence="2">
    <location>
        <begin position="23"/>
        <end position="93"/>
    </location>
</feature>
<sequence>MNKFHILLLLLAILTITVLSEAAQTAALENSNFRMLLKREVAAIRAKRFGWGSVSLIRESRATRVKRFGWGCCGCGCGCCGGFGGIGLFAFGK</sequence>
<dbReference type="WBParaSite" id="Minc3s03067g32641">
    <property type="protein sequence ID" value="Minc3s03067g32641"/>
    <property type="gene ID" value="Minc3s03067g32641"/>
</dbReference>
<protein>
    <submittedName>
        <fullName evidence="4">Candidate secreted effector</fullName>
    </submittedName>
</protein>
<feature type="signal peptide" evidence="2">
    <location>
        <begin position="1"/>
        <end position="22"/>
    </location>
</feature>
<keyword evidence="1" id="KW-0472">Membrane</keyword>
<evidence type="ECO:0000256" key="1">
    <source>
        <dbReference type="SAM" id="Phobius"/>
    </source>
</evidence>
<organism evidence="3 4">
    <name type="scientific">Meloidogyne incognita</name>
    <name type="common">Southern root-knot nematode worm</name>
    <name type="synonym">Oxyuris incognita</name>
    <dbReference type="NCBI Taxonomy" id="6306"/>
    <lineage>
        <taxon>Eukaryota</taxon>
        <taxon>Metazoa</taxon>
        <taxon>Ecdysozoa</taxon>
        <taxon>Nematoda</taxon>
        <taxon>Chromadorea</taxon>
        <taxon>Rhabditida</taxon>
        <taxon>Tylenchina</taxon>
        <taxon>Tylenchomorpha</taxon>
        <taxon>Tylenchoidea</taxon>
        <taxon>Meloidogynidae</taxon>
        <taxon>Meloidogyninae</taxon>
        <taxon>Meloidogyne</taxon>
        <taxon>Meloidogyne incognita group</taxon>
    </lineage>
</organism>
<keyword evidence="1" id="KW-1133">Transmembrane helix</keyword>
<proteinExistence type="predicted"/>
<dbReference type="Proteomes" id="UP000887563">
    <property type="component" value="Unplaced"/>
</dbReference>
<dbReference type="AlphaFoldDB" id="A0A914MXU0"/>
<reference evidence="4" key="1">
    <citation type="submission" date="2022-11" db="UniProtKB">
        <authorList>
            <consortium name="WormBaseParasite"/>
        </authorList>
    </citation>
    <scope>IDENTIFICATION</scope>
</reference>